<sequence>MMRPIAILRPEPGNAATAAAIDAMGLATIRLPLFAVRAIDWVAPEPDGFDALVLTSANAVRLGGAGLDRFKALPVHAVGSATAAAAREAGFSVVAVGDSDGVTLIADAARSGVSRALHLGGRERKLQAGGPIAAAITVYASEPLAIGAAALARLEGSVTLVHSPNAARRLDHLAATIDRGSVRIAALSAAVAGALGTGWARIEAVAAPSDAALLALARTLAD</sequence>
<dbReference type="Gene3D" id="3.40.50.10090">
    <property type="match status" value="1"/>
</dbReference>
<evidence type="ECO:0000313" key="3">
    <source>
        <dbReference type="Proteomes" id="UP000266568"/>
    </source>
</evidence>
<proteinExistence type="predicted"/>
<dbReference type="SUPFAM" id="SSF69618">
    <property type="entry name" value="HemD-like"/>
    <property type="match status" value="1"/>
</dbReference>
<accession>A0A397P5S4</accession>
<keyword evidence="3" id="KW-1185">Reference proteome</keyword>
<evidence type="ECO:0000259" key="1">
    <source>
        <dbReference type="Pfam" id="PF02602"/>
    </source>
</evidence>
<gene>
    <name evidence="2" type="ORF">DFR49_2467</name>
</gene>
<protein>
    <submittedName>
        <fullName evidence="2">Uroporphyrinogen-III synthase</fullName>
    </submittedName>
</protein>
<feature type="domain" description="Tetrapyrrole biosynthesis uroporphyrinogen III synthase" evidence="1">
    <location>
        <begin position="16"/>
        <end position="206"/>
    </location>
</feature>
<dbReference type="Proteomes" id="UP000266568">
    <property type="component" value="Unassembled WGS sequence"/>
</dbReference>
<reference evidence="2 3" key="1">
    <citation type="submission" date="2018-08" db="EMBL/GenBank/DDBJ databases">
        <title>Genomic Encyclopedia of Type Strains, Phase IV (KMG-IV): sequencing the most valuable type-strain genomes for metagenomic binning, comparative biology and taxonomic classification.</title>
        <authorList>
            <person name="Goeker M."/>
        </authorList>
    </citation>
    <scope>NUCLEOTIDE SEQUENCE [LARGE SCALE GENOMIC DNA]</scope>
    <source>
        <strain evidence="2 3">DSM 25527</strain>
    </source>
</reference>
<comment type="caution">
    <text evidence="2">The sequence shown here is derived from an EMBL/GenBank/DDBJ whole genome shotgun (WGS) entry which is preliminary data.</text>
</comment>
<dbReference type="InterPro" id="IPR003754">
    <property type="entry name" value="4pyrrol_synth_uPrphyn_synth"/>
</dbReference>
<dbReference type="Pfam" id="PF02602">
    <property type="entry name" value="HEM4"/>
    <property type="match status" value="1"/>
</dbReference>
<dbReference type="GO" id="GO:0004852">
    <property type="term" value="F:uroporphyrinogen-III synthase activity"/>
    <property type="evidence" value="ECO:0007669"/>
    <property type="project" value="InterPro"/>
</dbReference>
<dbReference type="AlphaFoldDB" id="A0A397P5S4"/>
<name>A0A397P5S4_9SPHN</name>
<dbReference type="RefSeq" id="WP_245968398.1">
    <property type="nucleotide sequence ID" value="NZ_QXDC01000003.1"/>
</dbReference>
<dbReference type="InterPro" id="IPR036108">
    <property type="entry name" value="4pyrrol_syn_uPrphyn_synt_sf"/>
</dbReference>
<organism evidence="2 3">
    <name type="scientific">Hephaestia caeni</name>
    <dbReference type="NCBI Taxonomy" id="645617"/>
    <lineage>
        <taxon>Bacteria</taxon>
        <taxon>Pseudomonadati</taxon>
        <taxon>Pseudomonadota</taxon>
        <taxon>Alphaproteobacteria</taxon>
        <taxon>Sphingomonadales</taxon>
        <taxon>Sphingomonadaceae</taxon>
        <taxon>Hephaestia</taxon>
    </lineage>
</organism>
<evidence type="ECO:0000313" key="2">
    <source>
        <dbReference type="EMBL" id="RIA44228.1"/>
    </source>
</evidence>
<dbReference type="EMBL" id="QXDC01000003">
    <property type="protein sequence ID" value="RIA44228.1"/>
    <property type="molecule type" value="Genomic_DNA"/>
</dbReference>
<dbReference type="GO" id="GO:0033014">
    <property type="term" value="P:tetrapyrrole biosynthetic process"/>
    <property type="evidence" value="ECO:0007669"/>
    <property type="project" value="InterPro"/>
</dbReference>